<keyword evidence="1" id="KW-0472">Membrane</keyword>
<sequence>MFRERGFILPFTLVFLHLLLTIILLTSANYVSKLSYYHSMEKIYSDKAQQLWIVYTEKNKLK</sequence>
<evidence type="ECO:0000313" key="2">
    <source>
        <dbReference type="EMBL" id="PJK17595.1"/>
    </source>
</evidence>
<name>A0A2M9F2G3_9BACL</name>
<comment type="caution">
    <text evidence="2">The sequence shown here is derived from an EMBL/GenBank/DDBJ whole genome shotgun (WGS) entry which is preliminary data.</text>
</comment>
<feature type="transmembrane region" description="Helical" evidence="1">
    <location>
        <begin position="7"/>
        <end position="31"/>
    </location>
</feature>
<accession>A0A2M9F2G3</accession>
<keyword evidence="1" id="KW-1133">Transmembrane helix</keyword>
<protein>
    <submittedName>
        <fullName evidence="2">Uncharacterized protein</fullName>
    </submittedName>
</protein>
<proteinExistence type="predicted"/>
<dbReference type="AlphaFoldDB" id="A0A2M9F2G3"/>
<keyword evidence="1" id="KW-0812">Transmembrane</keyword>
<organism evidence="2 3">
    <name type="scientific">Chryseomicrobium excrementi</name>
    <dbReference type="NCBI Taxonomy" id="2041346"/>
    <lineage>
        <taxon>Bacteria</taxon>
        <taxon>Bacillati</taxon>
        <taxon>Bacillota</taxon>
        <taxon>Bacilli</taxon>
        <taxon>Bacillales</taxon>
        <taxon>Caryophanaceae</taxon>
        <taxon>Chryseomicrobium</taxon>
    </lineage>
</organism>
<keyword evidence="3" id="KW-1185">Reference proteome</keyword>
<dbReference type="Proteomes" id="UP000228680">
    <property type="component" value="Unassembled WGS sequence"/>
</dbReference>
<evidence type="ECO:0000313" key="3">
    <source>
        <dbReference type="Proteomes" id="UP000228680"/>
    </source>
</evidence>
<evidence type="ECO:0000256" key="1">
    <source>
        <dbReference type="SAM" id="Phobius"/>
    </source>
</evidence>
<reference evidence="2 3" key="1">
    <citation type="submission" date="2017-10" db="EMBL/GenBank/DDBJ databases">
        <title>Draft genome of Chryseomicrobium casticus sp. nov.</title>
        <authorList>
            <person name="Chakraborty R."/>
            <person name="Saha T."/>
        </authorList>
    </citation>
    <scope>NUCLEOTIDE SEQUENCE [LARGE SCALE GENOMIC DNA]</scope>
    <source>
        <strain evidence="2 3">ET03</strain>
    </source>
</reference>
<dbReference type="EMBL" id="PCGR01000001">
    <property type="protein sequence ID" value="PJK17595.1"/>
    <property type="molecule type" value="Genomic_DNA"/>
</dbReference>
<gene>
    <name evidence="2" type="ORF">CQS04_01580</name>
</gene>